<protein>
    <submittedName>
        <fullName evidence="4">ABC transporter substrate-binding protein</fullName>
    </submittedName>
</protein>
<comment type="similarity">
    <text evidence="1">Belongs to the bacterial solute-binding protein 1 family.</text>
</comment>
<dbReference type="PANTHER" id="PTHR30061">
    <property type="entry name" value="MALTOSE-BINDING PERIPLASMIC PROTEIN"/>
    <property type="match status" value="1"/>
</dbReference>
<sequence length="434" mass="45914">MNLNRRTLLLAGGGLSAAAVLAACGNNNPLSSESPTGTAPSGSPSGSAPASDVTLTQWYHEYGEAGVKEAVERYAAEYTGAKVEVKWTPGEYAKILAAQLLTDDVPDVFEVEQGGSLDMIRSGQLEPLNDIIDPVKDQFNPAVIKRFTFEDKIYGVPQTIDMQLLYYRPSLLEAKNIAVPTTFEELVAAANAVKTSDIGGFFAGNDGGVGVLGTILLWASGHEQLNEERTEAAFLTDDFYNALVAYRDFSKSGGVLQAASAEWYDPGAFVNGEAAFQWGGLWSLPAIKEAHGDDVGVIAFPAIGAKGRPVVPFGAFGACVAAKGKNVQAAKDFVKWLWIDQEDKQVDFSNAYGTHVPAKVALVPKADKLADGAGADAAKYVAENGFTNDIMWSGALGDAFNAAVSNVIKNDADPEAEFAGFAEKAKTELAKLKG</sequence>
<keyword evidence="3" id="KW-0732">Signal</keyword>
<dbReference type="GO" id="GO:0015768">
    <property type="term" value="P:maltose transport"/>
    <property type="evidence" value="ECO:0007669"/>
    <property type="project" value="TreeGrafter"/>
</dbReference>
<dbReference type="PANTHER" id="PTHR30061:SF50">
    <property type="entry name" value="MALTOSE_MALTODEXTRIN-BINDING PERIPLASMIC PROTEIN"/>
    <property type="match status" value="1"/>
</dbReference>
<gene>
    <name evidence="4" type="ORF">RPIT_11950</name>
</gene>
<dbReference type="GO" id="GO:1901982">
    <property type="term" value="F:maltose binding"/>
    <property type="evidence" value="ECO:0007669"/>
    <property type="project" value="TreeGrafter"/>
</dbReference>
<dbReference type="PROSITE" id="PS51257">
    <property type="entry name" value="PROKAR_LIPOPROTEIN"/>
    <property type="match status" value="1"/>
</dbReference>
<dbReference type="SUPFAM" id="SSF53850">
    <property type="entry name" value="Periplasmic binding protein-like II"/>
    <property type="match status" value="1"/>
</dbReference>
<proteinExistence type="inferred from homology"/>
<evidence type="ECO:0000313" key="5">
    <source>
        <dbReference type="Proteomes" id="UP000188324"/>
    </source>
</evidence>
<name>A0A1Q2CH70_9ACTN</name>
<dbReference type="Proteomes" id="UP000188324">
    <property type="component" value="Chromosome"/>
</dbReference>
<dbReference type="EMBL" id="CP019605">
    <property type="protein sequence ID" value="AQP45423.1"/>
    <property type="molecule type" value="Genomic_DNA"/>
</dbReference>
<dbReference type="GO" id="GO:0055052">
    <property type="term" value="C:ATP-binding cassette (ABC) transporter complex, substrate-binding subunit-containing"/>
    <property type="evidence" value="ECO:0007669"/>
    <property type="project" value="TreeGrafter"/>
</dbReference>
<dbReference type="RefSeq" id="WP_077343546.1">
    <property type="nucleotide sequence ID" value="NZ_CP019605.1"/>
</dbReference>
<reference evidence="4 5" key="1">
    <citation type="journal article" date="2016" name="Int. J. Syst. Evol. Microbiol.">
        <title>Tessaracoccus flavus sp. nov., isolated from the drainage system of a lindane-producing factory.</title>
        <authorList>
            <person name="Kumari R."/>
            <person name="Singh P."/>
            <person name="Schumann P."/>
            <person name="Lal R."/>
        </authorList>
    </citation>
    <scope>NUCLEOTIDE SEQUENCE [LARGE SCALE GENOMIC DNA]</scope>
    <source>
        <strain evidence="4 5">RP1T</strain>
    </source>
</reference>
<evidence type="ECO:0000256" key="2">
    <source>
        <dbReference type="ARBA" id="ARBA00022448"/>
    </source>
</evidence>
<evidence type="ECO:0000313" key="4">
    <source>
        <dbReference type="EMBL" id="AQP45423.1"/>
    </source>
</evidence>
<keyword evidence="5" id="KW-1185">Reference proteome</keyword>
<dbReference type="KEGG" id="tfl:RPIT_11950"/>
<dbReference type="OrthoDB" id="9780991at2"/>
<dbReference type="InterPro" id="IPR006311">
    <property type="entry name" value="TAT_signal"/>
</dbReference>
<dbReference type="Pfam" id="PF01547">
    <property type="entry name" value="SBP_bac_1"/>
    <property type="match status" value="1"/>
</dbReference>
<dbReference type="InterPro" id="IPR006059">
    <property type="entry name" value="SBP"/>
</dbReference>
<accession>A0A1Q2CH70</accession>
<dbReference type="PROSITE" id="PS51318">
    <property type="entry name" value="TAT"/>
    <property type="match status" value="1"/>
</dbReference>
<keyword evidence="2" id="KW-0813">Transport</keyword>
<dbReference type="STRING" id="1610493.RPIT_11950"/>
<organism evidence="4 5">
    <name type="scientific">Tessaracoccus flavus</name>
    <dbReference type="NCBI Taxonomy" id="1610493"/>
    <lineage>
        <taxon>Bacteria</taxon>
        <taxon>Bacillati</taxon>
        <taxon>Actinomycetota</taxon>
        <taxon>Actinomycetes</taxon>
        <taxon>Propionibacteriales</taxon>
        <taxon>Propionibacteriaceae</taxon>
        <taxon>Tessaracoccus</taxon>
    </lineage>
</organism>
<dbReference type="GO" id="GO:0042956">
    <property type="term" value="P:maltodextrin transmembrane transport"/>
    <property type="evidence" value="ECO:0007669"/>
    <property type="project" value="TreeGrafter"/>
</dbReference>
<dbReference type="AlphaFoldDB" id="A0A1Q2CH70"/>
<evidence type="ECO:0000256" key="3">
    <source>
        <dbReference type="ARBA" id="ARBA00022729"/>
    </source>
</evidence>
<evidence type="ECO:0000256" key="1">
    <source>
        <dbReference type="ARBA" id="ARBA00008520"/>
    </source>
</evidence>
<dbReference type="Gene3D" id="3.40.190.10">
    <property type="entry name" value="Periplasmic binding protein-like II"/>
    <property type="match status" value="1"/>
</dbReference>